<evidence type="ECO:0000256" key="3">
    <source>
        <dbReference type="ARBA" id="ARBA00022519"/>
    </source>
</evidence>
<keyword evidence="4" id="KW-0808">Transferase</keyword>
<accession>A0A4P8IKX8</accession>
<dbReference type="RefSeq" id="WP_137331727.1">
    <property type="nucleotide sequence ID" value="NZ_CP040077.1"/>
</dbReference>
<dbReference type="PANTHER" id="PTHR30606">
    <property type="entry name" value="LIPID A BIOSYNTHESIS LAUROYL ACYLTRANSFERASE"/>
    <property type="match status" value="1"/>
</dbReference>
<evidence type="ECO:0000256" key="2">
    <source>
        <dbReference type="ARBA" id="ARBA00022475"/>
    </source>
</evidence>
<organism evidence="7 8">
    <name type="scientific">Trinickia violacea</name>
    <dbReference type="NCBI Taxonomy" id="2571746"/>
    <lineage>
        <taxon>Bacteria</taxon>
        <taxon>Pseudomonadati</taxon>
        <taxon>Pseudomonadota</taxon>
        <taxon>Betaproteobacteria</taxon>
        <taxon>Burkholderiales</taxon>
        <taxon>Burkholderiaceae</taxon>
        <taxon>Trinickia</taxon>
    </lineage>
</organism>
<comment type="subcellular location">
    <subcellularLocation>
        <location evidence="1">Cell inner membrane</location>
    </subcellularLocation>
</comment>
<sequence length="337" mass="37527">MKLPGTTARAAWAEREERSNPTLLRIMTWLSLRLGRPLGRVVLRGIAAYFMLCSPQVREASRDYLGRVLGRPAGWREVYRHMLTFGTTIHDRIYLLSGRFDLFDIRVHGGEHVLAALAQGDGAFLLGGHLGSFEVVRTIGRTLPELRVAVMMYEENARNINAILETVNPAAKANVISLGRADSMLKASESLDDGCMIGMLADRTLLSEDSDSLERLPFLGAPAAFPLGPLRMAAMLRRPVIFMTGLYRGGNRYDVHFDTLADFTAVPRSERSEAVHAALVRYVALLEKHCRAAPYNWFNYFDFWQGGKAAVAAAPPRVKRDDEKSRAALRLPVVEES</sequence>
<keyword evidence="6" id="KW-0012">Acyltransferase</keyword>
<proteinExistence type="predicted"/>
<evidence type="ECO:0000256" key="4">
    <source>
        <dbReference type="ARBA" id="ARBA00022679"/>
    </source>
</evidence>
<dbReference type="KEGG" id="tvl:FAZ95_06670"/>
<keyword evidence="3" id="KW-0997">Cell inner membrane</keyword>
<keyword evidence="8" id="KW-1185">Reference proteome</keyword>
<name>A0A4P8IKX8_9BURK</name>
<protein>
    <submittedName>
        <fullName evidence="7">Acyl-CoA synthetase</fullName>
    </submittedName>
</protein>
<dbReference type="AlphaFoldDB" id="A0A4P8IKX8"/>
<dbReference type="Pfam" id="PF03279">
    <property type="entry name" value="Lip_A_acyltrans"/>
    <property type="match status" value="1"/>
</dbReference>
<dbReference type="PIRSF" id="PIRSF028561">
    <property type="entry name" value="Ac_Trasf"/>
    <property type="match status" value="1"/>
</dbReference>
<keyword evidence="2" id="KW-1003">Cell membrane</keyword>
<keyword evidence="5" id="KW-0472">Membrane</keyword>
<gene>
    <name evidence="7" type="ORF">FAZ95_06670</name>
</gene>
<dbReference type="InterPro" id="IPR014548">
    <property type="entry name" value="Ac_Trasf"/>
</dbReference>
<evidence type="ECO:0000256" key="6">
    <source>
        <dbReference type="ARBA" id="ARBA00023315"/>
    </source>
</evidence>
<evidence type="ECO:0000313" key="8">
    <source>
        <dbReference type="Proteomes" id="UP000298656"/>
    </source>
</evidence>
<dbReference type="PANTHER" id="PTHR30606:SF9">
    <property type="entry name" value="LIPID A BIOSYNTHESIS LAUROYLTRANSFERASE"/>
    <property type="match status" value="1"/>
</dbReference>
<dbReference type="GO" id="GO:0016746">
    <property type="term" value="F:acyltransferase activity"/>
    <property type="evidence" value="ECO:0007669"/>
    <property type="project" value="UniProtKB-KW"/>
</dbReference>
<dbReference type="InterPro" id="IPR004960">
    <property type="entry name" value="LipA_acyltrans"/>
</dbReference>
<dbReference type="EMBL" id="CP040077">
    <property type="protein sequence ID" value="QCP48896.1"/>
    <property type="molecule type" value="Genomic_DNA"/>
</dbReference>
<dbReference type="CDD" id="cd07984">
    <property type="entry name" value="LPLAT_LABLAT-like"/>
    <property type="match status" value="1"/>
</dbReference>
<evidence type="ECO:0000256" key="1">
    <source>
        <dbReference type="ARBA" id="ARBA00004533"/>
    </source>
</evidence>
<evidence type="ECO:0000256" key="5">
    <source>
        <dbReference type="ARBA" id="ARBA00023136"/>
    </source>
</evidence>
<dbReference type="GO" id="GO:0005886">
    <property type="term" value="C:plasma membrane"/>
    <property type="evidence" value="ECO:0007669"/>
    <property type="project" value="UniProtKB-SubCell"/>
</dbReference>
<dbReference type="OrthoDB" id="9808633at2"/>
<reference evidence="7 8" key="1">
    <citation type="submission" date="2019-05" db="EMBL/GenBank/DDBJ databases">
        <title>Burkholderia sp. DHOD12, isolated from subtropical forest soil.</title>
        <authorList>
            <person name="Gao Z.-H."/>
            <person name="Qiu L.-H."/>
        </authorList>
    </citation>
    <scope>NUCLEOTIDE SEQUENCE [LARGE SCALE GENOMIC DNA]</scope>
    <source>
        <strain evidence="7 8">DHOD12</strain>
    </source>
</reference>
<evidence type="ECO:0000313" key="7">
    <source>
        <dbReference type="EMBL" id="QCP48896.1"/>
    </source>
</evidence>
<dbReference type="GO" id="GO:0009247">
    <property type="term" value="P:glycolipid biosynthetic process"/>
    <property type="evidence" value="ECO:0007669"/>
    <property type="project" value="UniProtKB-ARBA"/>
</dbReference>
<dbReference type="Proteomes" id="UP000298656">
    <property type="component" value="Chromosome 1"/>
</dbReference>